<feature type="non-terminal residue" evidence="1">
    <location>
        <position position="1"/>
    </location>
</feature>
<dbReference type="EMBL" id="JASSZA010000007">
    <property type="protein sequence ID" value="KAK2106281.1"/>
    <property type="molecule type" value="Genomic_DNA"/>
</dbReference>
<sequence length="76" mass="8211">PQLRDFSSIIQTCSGNIQRISQASCRDVEPGWGYGRGHIWGCLGLSTLGAGPPPQLKLEFLFWSSAPTVLGPKQPT</sequence>
<evidence type="ECO:0000313" key="1">
    <source>
        <dbReference type="EMBL" id="KAK2106281.1"/>
    </source>
</evidence>
<gene>
    <name evidence="1" type="ORF">P7K49_015795</name>
</gene>
<organism evidence="1 2">
    <name type="scientific">Saguinus oedipus</name>
    <name type="common">Cotton-top tamarin</name>
    <name type="synonym">Oedipomidas oedipus</name>
    <dbReference type="NCBI Taxonomy" id="9490"/>
    <lineage>
        <taxon>Eukaryota</taxon>
        <taxon>Metazoa</taxon>
        <taxon>Chordata</taxon>
        <taxon>Craniata</taxon>
        <taxon>Vertebrata</taxon>
        <taxon>Euteleostomi</taxon>
        <taxon>Mammalia</taxon>
        <taxon>Eutheria</taxon>
        <taxon>Euarchontoglires</taxon>
        <taxon>Primates</taxon>
        <taxon>Haplorrhini</taxon>
        <taxon>Platyrrhini</taxon>
        <taxon>Cebidae</taxon>
        <taxon>Callitrichinae</taxon>
        <taxon>Saguinus</taxon>
    </lineage>
</organism>
<reference evidence="1 2" key="1">
    <citation type="submission" date="2023-05" db="EMBL/GenBank/DDBJ databases">
        <title>B98-5 Cell Line De Novo Hybrid Assembly: An Optical Mapping Approach.</title>
        <authorList>
            <person name="Kananen K."/>
            <person name="Auerbach J.A."/>
            <person name="Kautto E."/>
            <person name="Blachly J.S."/>
        </authorList>
    </citation>
    <scope>NUCLEOTIDE SEQUENCE [LARGE SCALE GENOMIC DNA]</scope>
    <source>
        <strain evidence="1">B95-8</strain>
        <tissue evidence="1">Cell line</tissue>
    </source>
</reference>
<comment type="caution">
    <text evidence="1">The sequence shown here is derived from an EMBL/GenBank/DDBJ whole genome shotgun (WGS) entry which is preliminary data.</text>
</comment>
<accession>A0ABQ9VAU6</accession>
<name>A0ABQ9VAU6_SAGOE</name>
<protein>
    <submittedName>
        <fullName evidence="1">Uncharacterized protein</fullName>
    </submittedName>
</protein>
<evidence type="ECO:0000313" key="2">
    <source>
        <dbReference type="Proteomes" id="UP001266305"/>
    </source>
</evidence>
<dbReference type="Proteomes" id="UP001266305">
    <property type="component" value="Unassembled WGS sequence"/>
</dbReference>
<proteinExistence type="predicted"/>
<keyword evidence="2" id="KW-1185">Reference proteome</keyword>